<proteinExistence type="predicted"/>
<sequence length="270" mass="30927">MGFPYSLKTDEMALYVIEKFKWYHRGVAFPSVPLPSDYKDLCPDCDLAAAEEAARDFELPEWYHGSGTTSRGVLSFTLPISLYKDGVGILVKSHLSTLLNHFRERKRTSFPKRESLSSFTMVFPDFLSTKQAADYVRETFKWHLRGTERPSRPLHENYHDLCPYCNLDVAEDAAQGCRIPEMTQAVFYATVVSEAFELGVVNWYLVEHSKSSLKGLWWYMCEAWLQIDKHALLWAQYHRQANQRGGPRPANNGEENLKSSDAPSPSSDEE</sequence>
<reference evidence="2" key="1">
    <citation type="submission" date="2022-04" db="EMBL/GenBank/DDBJ databases">
        <title>Carnegiea gigantea Genome sequencing and assembly v2.</title>
        <authorList>
            <person name="Copetti D."/>
            <person name="Sanderson M.J."/>
            <person name="Burquez A."/>
            <person name="Wojciechowski M.F."/>
        </authorList>
    </citation>
    <scope>NUCLEOTIDE SEQUENCE</scope>
    <source>
        <strain evidence="2">SGP5-SGP5p</strain>
        <tissue evidence="2">Aerial part</tissue>
    </source>
</reference>
<comment type="caution">
    <text evidence="2">The sequence shown here is derived from an EMBL/GenBank/DDBJ whole genome shotgun (WGS) entry which is preliminary data.</text>
</comment>
<dbReference type="AlphaFoldDB" id="A0A9Q1K1A3"/>
<organism evidence="2 3">
    <name type="scientific">Carnegiea gigantea</name>
    <dbReference type="NCBI Taxonomy" id="171969"/>
    <lineage>
        <taxon>Eukaryota</taxon>
        <taxon>Viridiplantae</taxon>
        <taxon>Streptophyta</taxon>
        <taxon>Embryophyta</taxon>
        <taxon>Tracheophyta</taxon>
        <taxon>Spermatophyta</taxon>
        <taxon>Magnoliopsida</taxon>
        <taxon>eudicotyledons</taxon>
        <taxon>Gunneridae</taxon>
        <taxon>Pentapetalae</taxon>
        <taxon>Caryophyllales</taxon>
        <taxon>Cactineae</taxon>
        <taxon>Cactaceae</taxon>
        <taxon>Cactoideae</taxon>
        <taxon>Echinocereeae</taxon>
        <taxon>Carnegiea</taxon>
    </lineage>
</organism>
<feature type="region of interest" description="Disordered" evidence="1">
    <location>
        <begin position="243"/>
        <end position="270"/>
    </location>
</feature>
<evidence type="ECO:0000313" key="2">
    <source>
        <dbReference type="EMBL" id="KAJ8434679.1"/>
    </source>
</evidence>
<evidence type="ECO:0000313" key="3">
    <source>
        <dbReference type="Proteomes" id="UP001153076"/>
    </source>
</evidence>
<dbReference type="EMBL" id="JAKOGI010000458">
    <property type="protein sequence ID" value="KAJ8434679.1"/>
    <property type="molecule type" value="Genomic_DNA"/>
</dbReference>
<feature type="compositionally biased region" description="Low complexity" evidence="1">
    <location>
        <begin position="259"/>
        <end position="270"/>
    </location>
</feature>
<name>A0A9Q1K1A3_9CARY</name>
<accession>A0A9Q1K1A3</accession>
<gene>
    <name evidence="2" type="ORF">Cgig2_024751</name>
</gene>
<evidence type="ECO:0000256" key="1">
    <source>
        <dbReference type="SAM" id="MobiDB-lite"/>
    </source>
</evidence>
<keyword evidence="3" id="KW-1185">Reference proteome</keyword>
<dbReference type="Proteomes" id="UP001153076">
    <property type="component" value="Unassembled WGS sequence"/>
</dbReference>
<protein>
    <submittedName>
        <fullName evidence="2">Uncharacterized protein</fullName>
    </submittedName>
</protein>